<dbReference type="GO" id="GO:0005886">
    <property type="term" value="C:plasma membrane"/>
    <property type="evidence" value="ECO:0007669"/>
    <property type="project" value="TreeGrafter"/>
</dbReference>
<feature type="transmembrane region" description="Helical" evidence="1">
    <location>
        <begin position="842"/>
        <end position="861"/>
    </location>
</feature>
<keyword evidence="1" id="KW-1133">Transmembrane helix</keyword>
<dbReference type="SUPFAM" id="SSF82714">
    <property type="entry name" value="Multidrug efflux transporter AcrB TolC docking domain, DN and DC subdomains"/>
    <property type="match status" value="2"/>
</dbReference>
<accession>A0A2P2E0M8</accession>
<proteinExistence type="predicted"/>
<dbReference type="Gene3D" id="3.30.70.1430">
    <property type="entry name" value="Multidrug efflux transporter AcrB pore domain"/>
    <property type="match status" value="2"/>
</dbReference>
<sequence>MTVLTRFENASPKEMETLVSKPILQALGSLPGVSLLEAESREGLSIVQLTWKRDVDLTYALLDTREKLDMIRDLLPTDAEKPLITRFDPNSLPFLEIVFFSKSLLDPKSLRQFVEEQIKLYFERVEGVAWVQISGGYEKEIKIELDPHKSDAYKINPKELIQIISAHNQNIPAGSLPFGKKELPIRTMGQFQSIHDLGNLLIGAKGASNGIRLSEVAEISESYKERTSSTQWNGEEAVLVSLYREPGKNSIEISENIQKVLKQIQENFGTQIQSDLVYDESIYIQDSIKGLYLNLVIGCLLAFFALLLILKNFQSPSILLLTIPFTLLPSFCLFHTFQIGFNMMSLGGLTLAIGMLFDASNVVLSGIERNFKIEANLEIAIANGMSEVYKSVSSATLTSIIVFLPLVFIKGTIGLVFREMAYAIVISLSVSLLVSLFLIPILTLSLFSDRREEKSHFLLWNLYQREVWIDRYLKAIVYVKNRFTVFTIAVFFFFILSLFFFPWLDKEYLPELKSKEISIQINLPKGTSYAELMAEASLWQDEFLHWKDVKSILSLVGQTNSLSTLATSYEKENSIELKLSFYDQITDAMKKKIHSIADRLKKTNGIQIKPSENQLSRMVRKETQINHWIYVSPEGTSENRWLTRLKEELLRLDPQILVKRYGESKSEEIHLRYDPLKLVQLGFSQETVSSQIQMALKGYPVTNLESSSRQTPIRLGFKKESLSDLQHLLMLRIPNSFGEYIALSQILTMKQVKAEESLFRRGNQSIQILQIHTPNTAKTNQESLEHTFQSIADQMAIQTFMKEIQSDRKESFLEILISFGFAFVFVYMMLAGNFESYRIPIVMLLSFPLIFIGVFPALFFSGKTLNISSFMGIILLLGVVVDNASLYYEYFHLFQLQGMESFQAMLEACSSVFQPILMNNASTILGMFPILFSLGTGGEFQAPLGIVVVSGLLTSVILSLFLIPLIFYFLEKN</sequence>
<dbReference type="PANTHER" id="PTHR32063">
    <property type="match status" value="1"/>
</dbReference>
<gene>
    <name evidence="2" type="ORF">LPTSP4_19630</name>
</gene>
<dbReference type="GO" id="GO:0042910">
    <property type="term" value="F:xenobiotic transmembrane transporter activity"/>
    <property type="evidence" value="ECO:0007669"/>
    <property type="project" value="TreeGrafter"/>
</dbReference>
<dbReference type="Pfam" id="PF00873">
    <property type="entry name" value="ACR_tran"/>
    <property type="match status" value="1"/>
</dbReference>
<keyword evidence="1" id="KW-0812">Transmembrane</keyword>
<feature type="transmembrane region" description="Helical" evidence="1">
    <location>
        <begin position="317"/>
        <end position="337"/>
    </location>
</feature>
<dbReference type="PANTHER" id="PTHR32063:SF0">
    <property type="entry name" value="SWARMING MOTILITY PROTEIN SWRC"/>
    <property type="match status" value="1"/>
</dbReference>
<organism evidence="2 3">
    <name type="scientific">Leptospira ryugenii</name>
    <dbReference type="NCBI Taxonomy" id="1917863"/>
    <lineage>
        <taxon>Bacteria</taxon>
        <taxon>Pseudomonadati</taxon>
        <taxon>Spirochaetota</taxon>
        <taxon>Spirochaetia</taxon>
        <taxon>Leptospirales</taxon>
        <taxon>Leptospiraceae</taxon>
        <taxon>Leptospira</taxon>
    </lineage>
</organism>
<dbReference type="InterPro" id="IPR027463">
    <property type="entry name" value="AcrB_DN_DC_subdom"/>
</dbReference>
<feature type="transmembrane region" description="Helical" evidence="1">
    <location>
        <begin position="388"/>
        <end position="409"/>
    </location>
</feature>
<feature type="transmembrane region" description="Helical" evidence="1">
    <location>
        <begin position="811"/>
        <end position="830"/>
    </location>
</feature>
<feature type="transmembrane region" description="Helical" evidence="1">
    <location>
        <begin position="944"/>
        <end position="970"/>
    </location>
</feature>
<dbReference type="Gene3D" id="3.30.70.1440">
    <property type="entry name" value="Multidrug efflux transporter AcrB pore domain"/>
    <property type="match status" value="1"/>
</dbReference>
<dbReference type="AlphaFoldDB" id="A0A2P2E0M8"/>
<evidence type="ECO:0000313" key="3">
    <source>
        <dbReference type="Proteomes" id="UP000245133"/>
    </source>
</evidence>
<dbReference type="Gene3D" id="3.30.2090.10">
    <property type="entry name" value="Multidrug efflux transporter AcrB TolC docking domain, DN and DC subdomains"/>
    <property type="match status" value="2"/>
</dbReference>
<feature type="transmembrane region" description="Helical" evidence="1">
    <location>
        <begin position="867"/>
        <end position="891"/>
    </location>
</feature>
<dbReference type="Gene3D" id="3.30.70.1320">
    <property type="entry name" value="Multidrug efflux transporter AcrB pore domain like"/>
    <property type="match status" value="1"/>
</dbReference>
<dbReference type="Gene3D" id="1.20.1640.10">
    <property type="entry name" value="Multidrug efflux transporter AcrB transmembrane domain"/>
    <property type="match status" value="2"/>
</dbReference>
<feature type="transmembrane region" description="Helical" evidence="1">
    <location>
        <begin position="483"/>
        <end position="504"/>
    </location>
</feature>
<feature type="transmembrane region" description="Helical" evidence="1">
    <location>
        <begin position="291"/>
        <end position="310"/>
    </location>
</feature>
<feature type="transmembrane region" description="Helical" evidence="1">
    <location>
        <begin position="421"/>
        <end position="447"/>
    </location>
</feature>
<dbReference type="InterPro" id="IPR001036">
    <property type="entry name" value="Acrflvin-R"/>
</dbReference>
<comment type="caution">
    <text evidence="2">The sequence shown here is derived from an EMBL/GenBank/DDBJ whole genome shotgun (WGS) entry which is preliminary data.</text>
</comment>
<dbReference type="SUPFAM" id="SSF82866">
    <property type="entry name" value="Multidrug efflux transporter AcrB transmembrane domain"/>
    <property type="match status" value="2"/>
</dbReference>
<evidence type="ECO:0000313" key="2">
    <source>
        <dbReference type="EMBL" id="GBF50438.1"/>
    </source>
</evidence>
<name>A0A2P2E0M8_9LEPT</name>
<dbReference type="PRINTS" id="PR00702">
    <property type="entry name" value="ACRIFLAVINRP"/>
</dbReference>
<feature type="transmembrane region" description="Helical" evidence="1">
    <location>
        <begin position="912"/>
        <end position="932"/>
    </location>
</feature>
<dbReference type="SUPFAM" id="SSF82693">
    <property type="entry name" value="Multidrug efflux transporter AcrB pore domain, PN1, PN2, PC1 and PC2 subdomains"/>
    <property type="match status" value="2"/>
</dbReference>
<protein>
    <submittedName>
        <fullName evidence="2">RND transporter, Hydrophobe/Amphiphile Efflux-1 (HAE1)/Heavy Metal Efflux (HME) family, permease protein</fullName>
    </submittedName>
</protein>
<keyword evidence="1" id="KW-0472">Membrane</keyword>
<dbReference type="EMBL" id="BFBB01000005">
    <property type="protein sequence ID" value="GBF50438.1"/>
    <property type="molecule type" value="Genomic_DNA"/>
</dbReference>
<evidence type="ECO:0000256" key="1">
    <source>
        <dbReference type="SAM" id="Phobius"/>
    </source>
</evidence>
<dbReference type="Proteomes" id="UP000245133">
    <property type="component" value="Unassembled WGS sequence"/>
</dbReference>
<keyword evidence="3" id="KW-1185">Reference proteome</keyword>
<reference evidence="2 3" key="1">
    <citation type="submission" date="2018-02" db="EMBL/GenBank/DDBJ databases">
        <title>Novel Leptospira species isolated from soil and water in Japan.</title>
        <authorList>
            <person name="Nakao R."/>
            <person name="Masuzawa T."/>
        </authorList>
    </citation>
    <scope>NUCLEOTIDE SEQUENCE [LARGE SCALE GENOMIC DNA]</scope>
    <source>
        <strain evidence="2 3">YH101</strain>
    </source>
</reference>